<accession>A0A974DPT0</accession>
<dbReference type="Proteomes" id="UP000694892">
    <property type="component" value="Chromosome 2L"/>
</dbReference>
<evidence type="ECO:0000313" key="1">
    <source>
        <dbReference type="EMBL" id="OCT95692.1"/>
    </source>
</evidence>
<protein>
    <submittedName>
        <fullName evidence="1">Uncharacterized protein</fullName>
    </submittedName>
</protein>
<proteinExistence type="predicted"/>
<sequence length="81" mass="8396">MQINRVRKGGGSASLSLQKHSVCPLLIALPVIANTSEGWAGSIKKDASGYCGVVFLASDCSSAMSPAAPCLRCKSPHITFC</sequence>
<dbReference type="EMBL" id="CM004468">
    <property type="protein sequence ID" value="OCT95692.1"/>
    <property type="molecule type" value="Genomic_DNA"/>
</dbReference>
<name>A0A974DPT0_XENLA</name>
<dbReference type="AlphaFoldDB" id="A0A974DPT0"/>
<organism evidence="1 2">
    <name type="scientific">Xenopus laevis</name>
    <name type="common">African clawed frog</name>
    <dbReference type="NCBI Taxonomy" id="8355"/>
    <lineage>
        <taxon>Eukaryota</taxon>
        <taxon>Metazoa</taxon>
        <taxon>Chordata</taxon>
        <taxon>Craniata</taxon>
        <taxon>Vertebrata</taxon>
        <taxon>Euteleostomi</taxon>
        <taxon>Amphibia</taxon>
        <taxon>Batrachia</taxon>
        <taxon>Anura</taxon>
        <taxon>Pipoidea</taxon>
        <taxon>Pipidae</taxon>
        <taxon>Xenopodinae</taxon>
        <taxon>Xenopus</taxon>
        <taxon>Xenopus</taxon>
    </lineage>
</organism>
<evidence type="ECO:0000313" key="2">
    <source>
        <dbReference type="Proteomes" id="UP000694892"/>
    </source>
</evidence>
<gene>
    <name evidence="1" type="ORF">XELAEV_18013380mg</name>
</gene>
<reference evidence="2" key="1">
    <citation type="journal article" date="2016" name="Nature">
        <title>Genome evolution in the allotetraploid frog Xenopus laevis.</title>
        <authorList>
            <person name="Session A.M."/>
            <person name="Uno Y."/>
            <person name="Kwon T."/>
            <person name="Chapman J.A."/>
            <person name="Toyoda A."/>
            <person name="Takahashi S."/>
            <person name="Fukui A."/>
            <person name="Hikosaka A."/>
            <person name="Suzuki A."/>
            <person name="Kondo M."/>
            <person name="van Heeringen S.J."/>
            <person name="Quigley I."/>
            <person name="Heinz S."/>
            <person name="Ogino H."/>
            <person name="Ochi H."/>
            <person name="Hellsten U."/>
            <person name="Lyons J.B."/>
            <person name="Simakov O."/>
            <person name="Putnam N."/>
            <person name="Stites J."/>
            <person name="Kuroki Y."/>
            <person name="Tanaka T."/>
            <person name="Michiue T."/>
            <person name="Watanabe M."/>
            <person name="Bogdanovic O."/>
            <person name="Lister R."/>
            <person name="Georgiou G."/>
            <person name="Paranjpe S.S."/>
            <person name="van Kruijsbergen I."/>
            <person name="Shu S."/>
            <person name="Carlson J."/>
            <person name="Kinoshita T."/>
            <person name="Ohta Y."/>
            <person name="Mawaribuchi S."/>
            <person name="Jenkins J."/>
            <person name="Grimwood J."/>
            <person name="Schmutz J."/>
            <person name="Mitros T."/>
            <person name="Mozaffari S.V."/>
            <person name="Suzuki Y."/>
            <person name="Haramoto Y."/>
            <person name="Yamamoto T.S."/>
            <person name="Takagi C."/>
            <person name="Heald R."/>
            <person name="Miller K."/>
            <person name="Haudenschild C."/>
            <person name="Kitzman J."/>
            <person name="Nakayama T."/>
            <person name="Izutsu Y."/>
            <person name="Robert J."/>
            <person name="Fortriede J."/>
            <person name="Burns K."/>
            <person name="Lotay V."/>
            <person name="Karimi K."/>
            <person name="Yasuoka Y."/>
            <person name="Dichmann D.S."/>
            <person name="Flajnik M.F."/>
            <person name="Houston D.W."/>
            <person name="Shendure J."/>
            <person name="DuPasquier L."/>
            <person name="Vize P.D."/>
            <person name="Zorn A.M."/>
            <person name="Ito M."/>
            <person name="Marcotte E.M."/>
            <person name="Wallingford J.B."/>
            <person name="Ito Y."/>
            <person name="Asashima M."/>
            <person name="Ueno N."/>
            <person name="Matsuda Y."/>
            <person name="Veenstra G.J."/>
            <person name="Fujiyama A."/>
            <person name="Harland R.M."/>
            <person name="Taira M."/>
            <person name="Rokhsar D.S."/>
        </authorList>
    </citation>
    <scope>NUCLEOTIDE SEQUENCE [LARGE SCALE GENOMIC DNA]</scope>
    <source>
        <strain evidence="2">J</strain>
    </source>
</reference>